<feature type="region of interest" description="Disordered" evidence="1">
    <location>
        <begin position="183"/>
        <end position="207"/>
    </location>
</feature>
<sequence>MLKKQTVWLLTMLSLMIVLSVYYIISPNNDDLAYIDNGQTDTEQPATTDQQEAEDTAGNAEVNEMTNVGNSDELFTSIRMELQDDRSMEIERLEDIVASSNASVEEKDKALQDIDVLEGLSTKESILEQSILQTAEYEDVLVRSAEDKVHVHVKAGELLTNTEVVNIMQMVRDEYGEITVDVNFEPTEQQDDGSEEDGEKGEGEGSE</sequence>
<evidence type="ECO:0000313" key="4">
    <source>
        <dbReference type="Proteomes" id="UP000270219"/>
    </source>
</evidence>
<keyword evidence="2" id="KW-0472">Membrane</keyword>
<dbReference type="RefSeq" id="WP_121520981.1">
    <property type="nucleotide sequence ID" value="NZ_RCHR01000001.1"/>
</dbReference>
<reference evidence="3 4" key="1">
    <citation type="submission" date="2018-10" db="EMBL/GenBank/DDBJ databases">
        <title>Oceanobacillus sp. YLB-02 draft genome.</title>
        <authorList>
            <person name="Yu L."/>
        </authorList>
    </citation>
    <scope>NUCLEOTIDE SEQUENCE [LARGE SCALE GENOMIC DNA]</scope>
    <source>
        <strain evidence="3 4">YLB-02</strain>
    </source>
</reference>
<name>A0A498D9V5_9BACI</name>
<keyword evidence="2" id="KW-1133">Transmembrane helix</keyword>
<evidence type="ECO:0000256" key="1">
    <source>
        <dbReference type="SAM" id="MobiDB-lite"/>
    </source>
</evidence>
<feature type="compositionally biased region" description="Acidic residues" evidence="1">
    <location>
        <begin position="188"/>
        <end position="199"/>
    </location>
</feature>
<feature type="compositionally biased region" description="Polar residues" evidence="1">
    <location>
        <begin position="37"/>
        <end position="50"/>
    </location>
</feature>
<comment type="caution">
    <text evidence="3">The sequence shown here is derived from an EMBL/GenBank/DDBJ whole genome shotgun (WGS) entry which is preliminary data.</text>
</comment>
<dbReference type="AlphaFoldDB" id="A0A498D9V5"/>
<proteinExistence type="predicted"/>
<dbReference type="InterPro" id="IPR038503">
    <property type="entry name" value="SpoIIIAH_sf"/>
</dbReference>
<evidence type="ECO:0000313" key="3">
    <source>
        <dbReference type="EMBL" id="RLL48113.1"/>
    </source>
</evidence>
<evidence type="ECO:0000256" key="2">
    <source>
        <dbReference type="SAM" id="Phobius"/>
    </source>
</evidence>
<feature type="transmembrane region" description="Helical" evidence="2">
    <location>
        <begin position="7"/>
        <end position="25"/>
    </location>
</feature>
<dbReference type="Gene3D" id="1.10.287.4300">
    <property type="entry name" value="Stage III sporulation protein AH-like"/>
    <property type="match status" value="1"/>
</dbReference>
<dbReference type="Pfam" id="PF12685">
    <property type="entry name" value="SpoIIIAH"/>
    <property type="match status" value="1"/>
</dbReference>
<dbReference type="EMBL" id="RCHR01000001">
    <property type="protein sequence ID" value="RLL48113.1"/>
    <property type="molecule type" value="Genomic_DNA"/>
</dbReference>
<dbReference type="OrthoDB" id="2939102at2"/>
<feature type="region of interest" description="Disordered" evidence="1">
    <location>
        <begin position="35"/>
        <end position="57"/>
    </location>
</feature>
<organism evidence="3 4">
    <name type="scientific">Oceanobacillus piezotolerans</name>
    <dbReference type="NCBI Taxonomy" id="2448030"/>
    <lineage>
        <taxon>Bacteria</taxon>
        <taxon>Bacillati</taxon>
        <taxon>Bacillota</taxon>
        <taxon>Bacilli</taxon>
        <taxon>Bacillales</taxon>
        <taxon>Bacillaceae</taxon>
        <taxon>Oceanobacillus</taxon>
    </lineage>
</organism>
<protein>
    <submittedName>
        <fullName evidence="3">SpoIIIAH-like family protein</fullName>
    </submittedName>
</protein>
<keyword evidence="4" id="KW-1185">Reference proteome</keyword>
<accession>A0A498D9V5</accession>
<dbReference type="InterPro" id="IPR024232">
    <property type="entry name" value="SpoIIIAH"/>
</dbReference>
<keyword evidence="2" id="KW-0812">Transmembrane</keyword>
<gene>
    <name evidence="3" type="ORF">D8M04_02220</name>
</gene>
<dbReference type="Proteomes" id="UP000270219">
    <property type="component" value="Unassembled WGS sequence"/>
</dbReference>